<dbReference type="InterPro" id="IPR050350">
    <property type="entry name" value="Compl-Cell_Adhes-Reg"/>
</dbReference>
<dbReference type="PROSITE" id="PS50026">
    <property type="entry name" value="EGF_3"/>
    <property type="match status" value="1"/>
</dbReference>
<dbReference type="KEGG" id="lak:106161642"/>
<dbReference type="SUPFAM" id="SSF82895">
    <property type="entry name" value="TSP-1 type 1 repeat"/>
    <property type="match status" value="1"/>
</dbReference>
<evidence type="ECO:0000313" key="10">
    <source>
        <dbReference type="Proteomes" id="UP000085678"/>
    </source>
</evidence>
<evidence type="ECO:0000256" key="4">
    <source>
        <dbReference type="ARBA" id="ARBA00023180"/>
    </source>
</evidence>
<keyword evidence="5" id="KW-0245">EGF-like domain</keyword>
<dbReference type="InterPro" id="IPR001881">
    <property type="entry name" value="EGF-like_Ca-bd_dom"/>
</dbReference>
<dbReference type="GeneID" id="106161642"/>
<keyword evidence="2" id="KW-0677">Repeat</keyword>
<dbReference type="PROSITE" id="PS01186">
    <property type="entry name" value="EGF_2"/>
    <property type="match status" value="1"/>
</dbReference>
<protein>
    <submittedName>
        <fullName evidence="11">Sushi, von Willebrand factor type A, EGF and pentraxin domain-containing protein 1</fullName>
    </submittedName>
</protein>
<dbReference type="SMART" id="SM00179">
    <property type="entry name" value="EGF_CA"/>
    <property type="match status" value="1"/>
</dbReference>
<comment type="caution">
    <text evidence="5">Lacks conserved residue(s) required for the propagation of feature annotation.</text>
</comment>
<sequence>MRAPGSFTASSCIALIVYLQCVHLASSHRHKRGIFGGVFDFTDFVGQKDAQNRANEKMRALDEEHRRYMTTFCAQRCWDTWSAWGLCSDKCHSGSRSRTRGVKQLGSSGYPNTCRGFPCPGDRIQHQRCRIQCVNGGTSLTDICSCLPGFLGDCCENDITCPRILKPTHGDLGGVLNWPAPYDSVVTFSCLSGFALVGGPEHRRCLIDGTWSGSSNPKCEKITCTDLQSPKNGFILNAKPGYEVGDNIGFKCLNGFELRGANTLTCMARSGSFGNWSTEAPTCIKRWCGHPGSLGLGQVHGEDYFYEDQVTFTCNPGYKLVGPRRRRCLASGEWSSSHPSCLQIKCPQLIAPNHGQMMVKEVEPRTQVTFSCDTGFTLLGNSSLVCLEDENWNGTVPVCQAIECPDPGIPNHGSRDDDGHQFGRSAFFLCHEGYVLQGVPKITCLANGTWDSEAPSCQACPKDFYKVGRSDGGQCSPCPENSHTLLAAASTKEMCLCDRGYSGPLGGPCEEITCPVSDPPKNGRIVSCSNRFDGVCVYECDEGYYLARGSSQRACAESGEWDGFPPQCRACPINTYKADVNSCLPCPLNSRTLKEGSSRTECVCSEGFHGPPGGPCVDVNECDSNNGEGPCEQACENIEGGYMCRCTIAGYKLSEDGKTCKPAKQCTNLTETDAPAFGGLVCHWYVEENSQQCQVKCNPGYEYPTRTNLYETCGPATGFIWSFQRSDPNATIDPCVVEFFPDFRLEADSAYFVRACRDLTEDDKKEVRLMFAETLNNDTICYKRNTKLCDVKNIDIICGESQIRRRRDASGQTREDVIDSVHIAFDVFAEKPEKEIKNCRQICSSLNIPDRYCKNQATCERIYKRFLKAAMIYAKGKLEKLFEEDRHKAVFHAASRRFESAGGNVSDVMVDCGAGMESVGSRGVCLPCLPGTYYSKADGGCRPCPPGTSQSLLQQTSCQPCPPGMTTQRQGAKYCEVCPPGQYGDMCQGVCQCVHGTCDRVTGQCMCSSGWEGDLCDRDIPGCREGHCFQKSTCVDVLAPGTGFRCVTQ</sequence>
<evidence type="ECO:0000259" key="8">
    <source>
        <dbReference type="PROSITE" id="PS50026"/>
    </source>
</evidence>
<dbReference type="SMART" id="SM00032">
    <property type="entry name" value="CCP"/>
    <property type="match status" value="6"/>
</dbReference>
<dbReference type="PANTHER" id="PTHR19325:SF560">
    <property type="entry name" value="SUSHI, VON WILLEBRAND FACTOR TYPE A, EGF AND PENTRAXIN DOMAIN-CONTAINING PROTEIN 1"/>
    <property type="match status" value="1"/>
</dbReference>
<dbReference type="InterPro" id="IPR000742">
    <property type="entry name" value="EGF"/>
</dbReference>
<dbReference type="InParanoid" id="A0A1S3I7H0"/>
<evidence type="ECO:0000256" key="6">
    <source>
        <dbReference type="PROSITE-ProRule" id="PRU00302"/>
    </source>
</evidence>
<feature type="domain" description="Sushi" evidence="9">
    <location>
        <begin position="222"/>
        <end position="285"/>
    </location>
</feature>
<feature type="domain" description="Sushi" evidence="9">
    <location>
        <begin position="402"/>
        <end position="459"/>
    </location>
</feature>
<evidence type="ECO:0000313" key="11">
    <source>
        <dbReference type="RefSeq" id="XP_013394148.1"/>
    </source>
</evidence>
<dbReference type="InterPro" id="IPR011641">
    <property type="entry name" value="Tyr-kin_ephrin_A/B_rcpt-like"/>
</dbReference>
<evidence type="ECO:0000256" key="5">
    <source>
        <dbReference type="PROSITE-ProRule" id="PRU00076"/>
    </source>
</evidence>
<dbReference type="PROSITE" id="PS01187">
    <property type="entry name" value="EGF_CA"/>
    <property type="match status" value="1"/>
</dbReference>
<dbReference type="InterPro" id="IPR035976">
    <property type="entry name" value="Sushi/SCR/CCP_sf"/>
</dbReference>
<evidence type="ECO:0000256" key="1">
    <source>
        <dbReference type="ARBA" id="ARBA00022659"/>
    </source>
</evidence>
<dbReference type="SMART" id="SM00181">
    <property type="entry name" value="EGF"/>
    <property type="match status" value="4"/>
</dbReference>
<dbReference type="Gene3D" id="2.10.50.10">
    <property type="entry name" value="Tumor Necrosis Factor Receptor, subunit A, domain 2"/>
    <property type="match status" value="3"/>
</dbReference>
<keyword evidence="10" id="KW-1185">Reference proteome</keyword>
<dbReference type="PANTHER" id="PTHR19325">
    <property type="entry name" value="COMPLEMENT COMPONENT-RELATED SUSHI DOMAIN-CONTAINING"/>
    <property type="match status" value="1"/>
</dbReference>
<dbReference type="AlphaFoldDB" id="A0A1S3I7H0"/>
<accession>A0A1S3I7H0</accession>
<keyword evidence="7" id="KW-0732">Signal</keyword>
<dbReference type="GO" id="GO:0005509">
    <property type="term" value="F:calcium ion binding"/>
    <property type="evidence" value="ECO:0007669"/>
    <property type="project" value="InterPro"/>
</dbReference>
<dbReference type="SMART" id="SM01411">
    <property type="entry name" value="Ephrin_rec_like"/>
    <property type="match status" value="3"/>
</dbReference>
<dbReference type="Gene3D" id="2.20.100.10">
    <property type="entry name" value="Thrombospondin type-1 (TSP1) repeat"/>
    <property type="match status" value="1"/>
</dbReference>
<feature type="domain" description="Sushi" evidence="9">
    <location>
        <begin position="344"/>
        <end position="401"/>
    </location>
</feature>
<feature type="domain" description="Sushi" evidence="9">
    <location>
        <begin position="512"/>
        <end position="570"/>
    </location>
</feature>
<dbReference type="InterPro" id="IPR018097">
    <property type="entry name" value="EGF_Ca-bd_CS"/>
</dbReference>
<feature type="signal peptide" evidence="7">
    <location>
        <begin position="1"/>
        <end position="27"/>
    </location>
</feature>
<name>A0A1S3I7H0_LINAN</name>
<feature type="domain" description="Sushi" evidence="9">
    <location>
        <begin position="159"/>
        <end position="221"/>
    </location>
</feature>
<dbReference type="CDD" id="cd00033">
    <property type="entry name" value="CCP"/>
    <property type="match status" value="6"/>
</dbReference>
<dbReference type="InterPro" id="IPR000436">
    <property type="entry name" value="Sushi_SCR_CCP_dom"/>
</dbReference>
<evidence type="ECO:0000256" key="2">
    <source>
        <dbReference type="ARBA" id="ARBA00022737"/>
    </source>
</evidence>
<keyword evidence="3 5" id="KW-1015">Disulfide bond</keyword>
<dbReference type="PROSITE" id="PS50923">
    <property type="entry name" value="SUSHI"/>
    <property type="match status" value="6"/>
</dbReference>
<keyword evidence="4" id="KW-0325">Glycoprotein</keyword>
<feature type="disulfide bond" evidence="6">
    <location>
        <begin position="372"/>
        <end position="399"/>
    </location>
</feature>
<feature type="domain" description="EGF-like" evidence="8">
    <location>
        <begin position="983"/>
        <end position="1017"/>
    </location>
</feature>
<feature type="disulfide bond" evidence="5">
    <location>
        <begin position="1007"/>
        <end position="1016"/>
    </location>
</feature>
<dbReference type="OrthoDB" id="9991441at2759"/>
<dbReference type="SUPFAM" id="SSF57535">
    <property type="entry name" value="Complement control module/SCR domain"/>
    <property type="match status" value="6"/>
</dbReference>
<organism evidence="10 11">
    <name type="scientific">Lingula anatina</name>
    <name type="common">Brachiopod</name>
    <name type="synonym">Lingula unguis</name>
    <dbReference type="NCBI Taxonomy" id="7574"/>
    <lineage>
        <taxon>Eukaryota</taxon>
        <taxon>Metazoa</taxon>
        <taxon>Spiralia</taxon>
        <taxon>Lophotrochozoa</taxon>
        <taxon>Brachiopoda</taxon>
        <taxon>Linguliformea</taxon>
        <taxon>Lingulata</taxon>
        <taxon>Lingulida</taxon>
        <taxon>Linguloidea</taxon>
        <taxon>Lingulidae</taxon>
        <taxon>Lingula</taxon>
    </lineage>
</organism>
<dbReference type="Gene3D" id="2.10.25.10">
    <property type="entry name" value="Laminin"/>
    <property type="match status" value="1"/>
</dbReference>
<reference evidence="11" key="1">
    <citation type="submission" date="2025-08" db="UniProtKB">
        <authorList>
            <consortium name="RefSeq"/>
        </authorList>
    </citation>
    <scope>IDENTIFICATION</scope>
    <source>
        <tissue evidence="11">Gonads</tissue>
    </source>
</reference>
<dbReference type="Gene3D" id="2.10.70.10">
    <property type="entry name" value="Complement Module, domain 1"/>
    <property type="match status" value="6"/>
</dbReference>
<evidence type="ECO:0000256" key="3">
    <source>
        <dbReference type="ARBA" id="ARBA00023157"/>
    </source>
</evidence>
<dbReference type="Proteomes" id="UP000085678">
    <property type="component" value="Unplaced"/>
</dbReference>
<feature type="chain" id="PRO_5010346216" evidence="7">
    <location>
        <begin position="28"/>
        <end position="1049"/>
    </location>
</feature>
<keyword evidence="1 6" id="KW-0768">Sushi</keyword>
<dbReference type="Pfam" id="PF07699">
    <property type="entry name" value="Ephrin_rec_like"/>
    <property type="match status" value="1"/>
</dbReference>
<evidence type="ECO:0000259" key="9">
    <source>
        <dbReference type="PROSITE" id="PS50923"/>
    </source>
</evidence>
<gene>
    <name evidence="11" type="primary">LOC106161642</name>
</gene>
<dbReference type="PROSITE" id="PS00022">
    <property type="entry name" value="EGF_1"/>
    <property type="match status" value="1"/>
</dbReference>
<dbReference type="InterPro" id="IPR000884">
    <property type="entry name" value="TSP1_rpt"/>
</dbReference>
<dbReference type="SUPFAM" id="SSF57196">
    <property type="entry name" value="EGF/Laminin"/>
    <property type="match status" value="1"/>
</dbReference>
<feature type="domain" description="Sushi" evidence="9">
    <location>
        <begin position="286"/>
        <end position="343"/>
    </location>
</feature>
<dbReference type="InterPro" id="IPR036383">
    <property type="entry name" value="TSP1_rpt_sf"/>
</dbReference>
<dbReference type="Pfam" id="PF00084">
    <property type="entry name" value="Sushi"/>
    <property type="match status" value="6"/>
</dbReference>
<evidence type="ECO:0000256" key="7">
    <source>
        <dbReference type="SAM" id="SignalP"/>
    </source>
</evidence>
<dbReference type="RefSeq" id="XP_013394148.1">
    <property type="nucleotide sequence ID" value="XM_013538694.1"/>
</dbReference>
<feature type="disulfide bond" evidence="6">
    <location>
        <begin position="430"/>
        <end position="457"/>
    </location>
</feature>
<dbReference type="PROSITE" id="PS50092">
    <property type="entry name" value="TSP1"/>
    <property type="match status" value="1"/>
</dbReference>
<feature type="disulfide bond" evidence="6">
    <location>
        <begin position="314"/>
        <end position="341"/>
    </location>
</feature>
<proteinExistence type="predicted"/>